<comment type="similarity">
    <text evidence="3">Belongs to the glycosyltransferase 90 family.</text>
</comment>
<dbReference type="GO" id="GO:0005788">
    <property type="term" value="C:endoplasmic reticulum lumen"/>
    <property type="evidence" value="ECO:0007669"/>
    <property type="project" value="UniProtKB-SubCell"/>
</dbReference>
<reference evidence="9 10" key="1">
    <citation type="submission" date="2017-07" db="EMBL/GenBank/DDBJ databases">
        <authorList>
            <person name="Talla V."/>
            <person name="Backstrom N."/>
        </authorList>
    </citation>
    <scope>NUCLEOTIDE SEQUENCE [LARGE SCALE GENOMIC DNA]</scope>
</reference>
<evidence type="ECO:0000256" key="7">
    <source>
        <dbReference type="SAM" id="SignalP"/>
    </source>
</evidence>
<comment type="subcellular location">
    <subcellularLocation>
        <location evidence="1">Endoplasmic reticulum lumen</location>
    </subcellularLocation>
</comment>
<proteinExistence type="inferred from homology"/>
<comment type="function">
    <text evidence="6">Protein O-glucosyltransferase. Catalyzes the reaction that attaches glucose through an O-glycosidic linkage to a conserved serine residue found in the consensus sequence C-X-S-X-[PA]-C in epidermal growth factor-like repeats. Regulates Notch signaling by glucosylating Notch in the ER, glucosylation is required for the correct folding and cleavage of Notch.</text>
</comment>
<evidence type="ECO:0000313" key="9">
    <source>
        <dbReference type="EMBL" id="VVC97179.1"/>
    </source>
</evidence>
<keyword evidence="10" id="KW-1185">Reference proteome</keyword>
<dbReference type="InterPro" id="IPR006598">
    <property type="entry name" value="CAP10"/>
</dbReference>
<evidence type="ECO:0000313" key="10">
    <source>
        <dbReference type="Proteomes" id="UP000324832"/>
    </source>
</evidence>
<accession>A0A5E4QFV8</accession>
<feature type="domain" description="Glycosyl transferase CAP10" evidence="8">
    <location>
        <begin position="136"/>
        <end position="314"/>
    </location>
</feature>
<dbReference type="InterPro" id="IPR051091">
    <property type="entry name" value="O-Glucosyltr/Glycosyltrsf_90"/>
</dbReference>
<evidence type="ECO:0000256" key="5">
    <source>
        <dbReference type="ARBA" id="ARBA00022679"/>
    </source>
</evidence>
<keyword evidence="4" id="KW-0328">Glycosyltransferase</keyword>
<dbReference type="GO" id="GO:0035252">
    <property type="term" value="F:UDP-xylosyltransferase activity"/>
    <property type="evidence" value="ECO:0007669"/>
    <property type="project" value="TreeGrafter"/>
</dbReference>
<dbReference type="PANTHER" id="PTHR12203">
    <property type="entry name" value="KDEL LYS-ASP-GLU-LEU CONTAINING - RELATED"/>
    <property type="match status" value="1"/>
</dbReference>
<evidence type="ECO:0000256" key="1">
    <source>
        <dbReference type="ARBA" id="ARBA00004319"/>
    </source>
</evidence>
<evidence type="ECO:0000256" key="6">
    <source>
        <dbReference type="ARBA" id="ARBA00045690"/>
    </source>
</evidence>
<feature type="non-terminal residue" evidence="9">
    <location>
        <position position="314"/>
    </location>
</feature>
<name>A0A5E4QFV8_9NEOP</name>
<dbReference type="GO" id="GO:0006493">
    <property type="term" value="P:protein O-linked glycosylation"/>
    <property type="evidence" value="ECO:0007669"/>
    <property type="project" value="TreeGrafter"/>
</dbReference>
<feature type="signal peptide" evidence="7">
    <location>
        <begin position="1"/>
        <end position="20"/>
    </location>
</feature>
<dbReference type="EMBL" id="FZQP02003046">
    <property type="protein sequence ID" value="VVC97179.1"/>
    <property type="molecule type" value="Genomic_DNA"/>
</dbReference>
<dbReference type="Proteomes" id="UP000324832">
    <property type="component" value="Unassembled WGS sequence"/>
</dbReference>
<keyword evidence="7" id="KW-0732">Signal</keyword>
<dbReference type="Pfam" id="PF05686">
    <property type="entry name" value="Glyco_transf_90"/>
    <property type="match status" value="2"/>
</dbReference>
<dbReference type="AlphaFoldDB" id="A0A5E4QFV8"/>
<evidence type="ECO:0000256" key="4">
    <source>
        <dbReference type="ARBA" id="ARBA00022676"/>
    </source>
</evidence>
<dbReference type="SMART" id="SM00672">
    <property type="entry name" value="CAP10"/>
    <property type="match status" value="1"/>
</dbReference>
<dbReference type="GO" id="GO:0035251">
    <property type="term" value="F:UDP-glucosyltransferase activity"/>
    <property type="evidence" value="ECO:0007669"/>
    <property type="project" value="TreeGrafter"/>
</dbReference>
<organism evidence="9 10">
    <name type="scientific">Leptidea sinapis</name>
    <dbReference type="NCBI Taxonomy" id="189913"/>
    <lineage>
        <taxon>Eukaryota</taxon>
        <taxon>Metazoa</taxon>
        <taxon>Ecdysozoa</taxon>
        <taxon>Arthropoda</taxon>
        <taxon>Hexapoda</taxon>
        <taxon>Insecta</taxon>
        <taxon>Pterygota</taxon>
        <taxon>Neoptera</taxon>
        <taxon>Endopterygota</taxon>
        <taxon>Lepidoptera</taxon>
        <taxon>Glossata</taxon>
        <taxon>Ditrysia</taxon>
        <taxon>Papilionoidea</taxon>
        <taxon>Pieridae</taxon>
        <taxon>Dismorphiinae</taxon>
        <taxon>Leptidea</taxon>
    </lineage>
</organism>
<keyword evidence="5" id="KW-0808">Transferase</keyword>
<protein>
    <recommendedName>
        <fullName evidence="8">Glycosyl transferase CAP10 domain-containing protein</fullName>
    </recommendedName>
</protein>
<evidence type="ECO:0000259" key="8">
    <source>
        <dbReference type="SMART" id="SM00672"/>
    </source>
</evidence>
<dbReference type="PANTHER" id="PTHR12203:SF35">
    <property type="entry name" value="PROTEIN O-GLUCOSYLTRANSFERASE 1"/>
    <property type="match status" value="1"/>
</dbReference>
<evidence type="ECO:0000256" key="2">
    <source>
        <dbReference type="ARBA" id="ARBA00004922"/>
    </source>
</evidence>
<evidence type="ECO:0000256" key="3">
    <source>
        <dbReference type="ARBA" id="ARBA00010118"/>
    </source>
</evidence>
<comment type="pathway">
    <text evidence="2">Protein modification; protein glycosylation.</text>
</comment>
<feature type="chain" id="PRO_5022715211" description="Glycosyl transferase CAP10 domain-containing protein" evidence="7">
    <location>
        <begin position="21"/>
        <end position="314"/>
    </location>
</feature>
<gene>
    <name evidence="9" type="ORF">LSINAPIS_LOCUS8523</name>
</gene>
<sequence length="314" mass="36717">MNNYFRFIILLLIGISVTTSDDDFHQCASESSCSKTKHNIYNKEINEWASKINNLIRKANDEHMPCRNVNCSCYKNVIKNDLQPFKGGITKEMVEHAMKKGTKYQIIKEKLYREVECHFPARCSGVEHYLKLLAPKLPNMELSINTRDWPQVNPAWGHDAMPVFSFSKTKEYIDIMYPAWSFWEGGPAISLYPTGIGRWDQHRLSITAAANKGVAASFRFKHLFLCKSLVFHVGDEWIEFFYPSLKPWVHYVPINPKATEKEIANSINYFKENNELAKEIAERGYNHIWDNLTDNDVLCYWRRLLKNYAKLLRY</sequence>
<dbReference type="GO" id="GO:0045747">
    <property type="term" value="P:positive regulation of Notch signaling pathway"/>
    <property type="evidence" value="ECO:0007669"/>
    <property type="project" value="TreeGrafter"/>
</dbReference>